<feature type="coiled-coil region" evidence="5">
    <location>
        <begin position="474"/>
        <end position="525"/>
    </location>
</feature>
<feature type="region of interest" description="Disordered" evidence="6">
    <location>
        <begin position="875"/>
        <end position="903"/>
    </location>
</feature>
<dbReference type="Proteomes" id="UP000887458">
    <property type="component" value="Unassembled WGS sequence"/>
</dbReference>
<dbReference type="SMART" id="SM01041">
    <property type="entry name" value="BRO1"/>
    <property type="match status" value="1"/>
</dbReference>
<organism evidence="8 9">
    <name type="scientific">Dermatophagoides pteronyssinus</name>
    <name type="common">European house dust mite</name>
    <dbReference type="NCBI Taxonomy" id="6956"/>
    <lineage>
        <taxon>Eukaryota</taxon>
        <taxon>Metazoa</taxon>
        <taxon>Ecdysozoa</taxon>
        <taxon>Arthropoda</taxon>
        <taxon>Chelicerata</taxon>
        <taxon>Arachnida</taxon>
        <taxon>Acari</taxon>
        <taxon>Acariformes</taxon>
        <taxon>Sarcoptiformes</taxon>
        <taxon>Astigmata</taxon>
        <taxon>Psoroptidia</taxon>
        <taxon>Analgoidea</taxon>
        <taxon>Pyroglyphidae</taxon>
        <taxon>Dermatophagoidinae</taxon>
        <taxon>Dermatophagoides</taxon>
    </lineage>
</organism>
<keyword evidence="5" id="KW-0175">Coiled coil</keyword>
<comment type="caution">
    <text evidence="8">The sequence shown here is derived from an EMBL/GenBank/DDBJ whole genome shotgun (WGS) entry which is preliminary data.</text>
</comment>
<feature type="compositionally biased region" description="Low complexity" evidence="6">
    <location>
        <begin position="1139"/>
        <end position="1153"/>
    </location>
</feature>
<dbReference type="Gene3D" id="1.20.140.50">
    <property type="entry name" value="alix/aip1 like domains"/>
    <property type="match status" value="1"/>
</dbReference>
<dbReference type="PROSITE" id="PS51180">
    <property type="entry name" value="BRO1"/>
    <property type="match status" value="1"/>
</dbReference>
<evidence type="ECO:0000256" key="4">
    <source>
        <dbReference type="ARBA" id="ARBA00022753"/>
    </source>
</evidence>
<evidence type="ECO:0000256" key="3">
    <source>
        <dbReference type="ARBA" id="ARBA00022490"/>
    </source>
</evidence>
<sequence length="1352" mass="150233">MEAVPRLPMLSFEMKISPVCPDFAMPFKRFISKYYGEDGDIYDREILELENLRNNACRAPRDVTGCSIMKRYYCQISSLFNRFGSFENNNIGVQCVWADIYSGQTTIGDLDFELACILYNIGALHADLGAAADGRQTQEEMKIACTHFQCAAWAFQHLIEDRKLFRTSDISNDVLQFFVQIMLAQAQECILEKSMLDNRKALTVAKITAQVVDYYRCAMTMLQQGAMNTSSTQSSIIEIVGGKLFKSWKKFVEFKLSYYDSICSLYMGNATEDQQQMGERIAWYELALEKIQSATTLAKQLDDNHGSSSSSSVINEAISFVTDVITIKLQNGKKENDFIYHAKVPPIAGLPEIKGVSLVKGIPFNVCDPEVSGPDIFARLVPIQAHELASIYSAKKDEILRNIRVKIEEKNQELMSFMSSLLLDKEHLRAPKEDSIPDELINICAELSLHPESVEEVAKILTQLDTVSHDTGKIIEESRELLKEEEEKEQKHQEKFGKRPPSMIVVELSKELAKHEETHKKAIESNKSLWDNFDQHKDDILIMMSSSASKIASILPSNKNIKIDESIVTEMERLFDKIDEMKTQRSTLEDQLTKQMNDDNVLKLVLAHPRDEIERIFDDEIKKYDKIVNLLEQNLTAQSNILRAMTNCNAGYADTRKEILEIQRNRKTRIASLLYTYQVFRELQVNSKKGLEFYRKFQSIVVRLNARIRGVSKVQDEERQQFIQAQASRLMMAKGVPPSSSSTSVGMISTPPLPPSSYDYGSSNNIGTGMSGMSIPTMIPATGAKLKDYLPFMKANAANRSNLMSKPSLPSQSTVITGNSSGMIVPPVSSSFAPSAPSPSLTPTPPIMQSMTNFAPNMMMPPVQSTVGQTFGSMVGQQSQSHHQQQQQPIAPHYNSHSNSDLQVTPGNMIAMSQYSPPPSYSKAISSHLPYGSLPVINNKNSSIIPFNIQQPQQQQYPNNIAVGNTGESVNTTFNQHQPISSILPINNPQQLQHYPLPSSSSSSTSTLSNSSMIPSSATYNNYQYNNSNTASSVATNIPNSNVINAPMAGYNNNNYSHSSISNPISQSNSNVTSYTNYPTKPIQGTNVVYHPTQANIMTNNNNTIGQQQQYSNQQYVHQPPSLPSSQQPPYPVAPSPMMPSYLGTSNTTTTTNVPKNIPNPIHSSQQQQQQPGYPISGYHGMPQPPSQSPYPQTTMINGYHQHQPQQQQQPQPQPATDPATNITAILEQESKRGWQVLTPVPAATPVIKNENDVNNVTKNNDNIKSSSSSSSSSDCLPDILSTMSLNGNGGQQQQQQSQPSTMIKSEISTTTTTTTNGQTTNSMIASNNNDNNVKDNNEPKDLLSQFDPLFT</sequence>
<feature type="region of interest" description="Disordered" evidence="6">
    <location>
        <begin position="1111"/>
        <end position="1219"/>
    </location>
</feature>
<proteinExistence type="predicted"/>
<dbReference type="InterPro" id="IPR025304">
    <property type="entry name" value="ALIX_V_dom"/>
</dbReference>
<evidence type="ECO:0000256" key="1">
    <source>
        <dbReference type="ARBA" id="ARBA00004177"/>
    </source>
</evidence>
<name>A0ABQ8J2S3_DERPT</name>
<feature type="compositionally biased region" description="Low complexity" evidence="6">
    <location>
        <begin position="997"/>
        <end position="1012"/>
    </location>
</feature>
<evidence type="ECO:0000313" key="9">
    <source>
        <dbReference type="Proteomes" id="UP000887458"/>
    </source>
</evidence>
<feature type="compositionally biased region" description="Low complexity" evidence="6">
    <location>
        <begin position="1201"/>
        <end position="1211"/>
    </location>
</feature>
<dbReference type="EMBL" id="NJHN03000085">
    <property type="protein sequence ID" value="KAH9416869.1"/>
    <property type="molecule type" value="Genomic_DNA"/>
</dbReference>
<keyword evidence="3" id="KW-0963">Cytoplasm</keyword>
<feature type="domain" description="BRO1" evidence="7">
    <location>
        <begin position="1"/>
        <end position="414"/>
    </location>
</feature>
<keyword evidence="9" id="KW-1185">Reference proteome</keyword>
<dbReference type="Gene3D" id="1.20.120.560">
    <property type="entry name" value="alix/aip1 in complex with the ypdl late domain"/>
    <property type="match status" value="1"/>
</dbReference>
<feature type="compositionally biased region" description="Basic and acidic residues" evidence="6">
    <location>
        <begin position="1333"/>
        <end position="1342"/>
    </location>
</feature>
<evidence type="ECO:0000259" key="7">
    <source>
        <dbReference type="PROSITE" id="PS51180"/>
    </source>
</evidence>
<feature type="region of interest" description="Disordered" evidence="6">
    <location>
        <begin position="991"/>
        <end position="1012"/>
    </location>
</feature>
<dbReference type="PANTHER" id="PTHR23030">
    <property type="entry name" value="PCD6 INTERACTING PROTEIN-RELATED"/>
    <property type="match status" value="1"/>
</dbReference>
<dbReference type="Pfam" id="PF13949">
    <property type="entry name" value="ALIX_LYPXL_bnd"/>
    <property type="match status" value="1"/>
</dbReference>
<dbReference type="InterPro" id="IPR038499">
    <property type="entry name" value="BRO1_sf"/>
</dbReference>
<gene>
    <name evidence="8" type="primary">PTPN23</name>
    <name evidence="8" type="ORF">DERP_013840</name>
</gene>
<evidence type="ECO:0000256" key="2">
    <source>
        <dbReference type="ARBA" id="ARBA00004496"/>
    </source>
</evidence>
<feature type="compositionally biased region" description="Low complexity" evidence="6">
    <location>
        <begin position="1310"/>
        <end position="1332"/>
    </location>
</feature>
<evidence type="ECO:0000313" key="8">
    <source>
        <dbReference type="EMBL" id="KAH9416869.1"/>
    </source>
</evidence>
<reference evidence="8 9" key="1">
    <citation type="journal article" date="2018" name="J. Allergy Clin. Immunol.">
        <title>High-quality assembly of Dermatophagoides pteronyssinus genome and transcriptome reveals a wide range of novel allergens.</title>
        <authorList>
            <person name="Liu X.Y."/>
            <person name="Yang K.Y."/>
            <person name="Wang M.Q."/>
            <person name="Kwok J.S."/>
            <person name="Zeng X."/>
            <person name="Yang Z."/>
            <person name="Xiao X.J."/>
            <person name="Lau C.P."/>
            <person name="Li Y."/>
            <person name="Huang Z.M."/>
            <person name="Ba J.G."/>
            <person name="Yim A.K."/>
            <person name="Ouyang C.Y."/>
            <person name="Ngai S.M."/>
            <person name="Chan T.F."/>
            <person name="Leung E.L."/>
            <person name="Liu L."/>
            <person name="Liu Z.G."/>
            <person name="Tsui S.K."/>
        </authorList>
    </citation>
    <scope>NUCLEOTIDE SEQUENCE [LARGE SCALE GENOMIC DNA]</scope>
    <source>
        <strain evidence="8">Derp</strain>
    </source>
</reference>
<dbReference type="InterPro" id="IPR004328">
    <property type="entry name" value="BRO1_dom"/>
</dbReference>
<feature type="region of interest" description="Disordered" evidence="6">
    <location>
        <begin position="1310"/>
        <end position="1352"/>
    </location>
</feature>
<feature type="region of interest" description="Disordered" evidence="6">
    <location>
        <begin position="1249"/>
        <end position="1277"/>
    </location>
</feature>
<dbReference type="Pfam" id="PF03097">
    <property type="entry name" value="BRO1"/>
    <property type="match status" value="1"/>
</dbReference>
<feature type="region of interest" description="Disordered" evidence="6">
    <location>
        <begin position="1285"/>
        <end position="1304"/>
    </location>
</feature>
<comment type="subcellular location">
    <subcellularLocation>
        <location evidence="2">Cytoplasm</location>
    </subcellularLocation>
    <subcellularLocation>
        <location evidence="1">Endosome</location>
    </subcellularLocation>
</comment>
<feature type="coiled-coil region" evidence="5">
    <location>
        <begin position="571"/>
        <end position="598"/>
    </location>
</feature>
<feature type="compositionally biased region" description="Low complexity" evidence="6">
    <location>
        <begin position="877"/>
        <end position="888"/>
    </location>
</feature>
<keyword evidence="4" id="KW-0967">Endosome</keyword>
<dbReference type="Gene3D" id="1.25.40.280">
    <property type="entry name" value="alix/aip1 like domains"/>
    <property type="match status" value="1"/>
</dbReference>
<accession>A0ABQ8J2S3</accession>
<feature type="compositionally biased region" description="Pro residues" evidence="6">
    <location>
        <begin position="1121"/>
        <end position="1138"/>
    </location>
</feature>
<protein>
    <submittedName>
        <fullName evidence="8">Tyrosine-protein phosphatase non-receptor type 23</fullName>
    </submittedName>
</protein>
<feature type="compositionally biased region" description="Low complexity" evidence="6">
    <location>
        <begin position="1111"/>
        <end position="1120"/>
    </location>
</feature>
<feature type="compositionally biased region" description="Low complexity" evidence="6">
    <location>
        <begin position="1253"/>
        <end position="1274"/>
    </location>
</feature>
<evidence type="ECO:0000256" key="6">
    <source>
        <dbReference type="SAM" id="MobiDB-lite"/>
    </source>
</evidence>
<evidence type="ECO:0000256" key="5">
    <source>
        <dbReference type="SAM" id="Coils"/>
    </source>
</evidence>
<dbReference type="PANTHER" id="PTHR23030:SF30">
    <property type="entry name" value="TYROSINE-PROTEIN PHOSPHATASE NON-RECEPTOR TYPE 23"/>
    <property type="match status" value="1"/>
</dbReference>
<reference evidence="8 9" key="2">
    <citation type="journal article" date="2022" name="Mol. Biol. Evol.">
        <title>Comparative Genomics Reveals Insights into the Divergent Evolution of Astigmatic Mites and Household Pest Adaptations.</title>
        <authorList>
            <person name="Xiong Q."/>
            <person name="Wan A.T."/>
            <person name="Liu X."/>
            <person name="Fung C.S."/>
            <person name="Xiao X."/>
            <person name="Malainual N."/>
            <person name="Hou J."/>
            <person name="Wang L."/>
            <person name="Wang M."/>
            <person name="Yang K.Y."/>
            <person name="Cui Y."/>
            <person name="Leung E.L."/>
            <person name="Nong W."/>
            <person name="Shin S.K."/>
            <person name="Au S.W."/>
            <person name="Jeong K.Y."/>
            <person name="Chew F.T."/>
            <person name="Hui J.H."/>
            <person name="Leung T.F."/>
            <person name="Tungtrongchitr A."/>
            <person name="Zhong N."/>
            <person name="Liu Z."/>
            <person name="Tsui S.K."/>
        </authorList>
    </citation>
    <scope>NUCLEOTIDE SEQUENCE [LARGE SCALE GENOMIC DNA]</scope>
    <source>
        <strain evidence="8">Derp</strain>
    </source>
</reference>